<reference evidence="3 5" key="2">
    <citation type="submission" date="2018-06" db="EMBL/GenBank/DDBJ databases">
        <authorList>
            <consortium name="Pathogen Informatics"/>
            <person name="Doyle S."/>
        </authorList>
    </citation>
    <scope>NUCLEOTIDE SEQUENCE [LARGE SCALE GENOMIC DNA]</scope>
    <source>
        <strain evidence="3 5">NCTC13832</strain>
    </source>
</reference>
<evidence type="ECO:0000313" key="3">
    <source>
        <dbReference type="EMBL" id="SUM57673.1"/>
    </source>
</evidence>
<dbReference type="InterPro" id="IPR018770">
    <property type="entry name" value="ChloroindolylP_hydrolase"/>
</dbReference>
<evidence type="ECO:0000313" key="2">
    <source>
        <dbReference type="EMBL" id="KIX89777.1"/>
    </source>
</evidence>
<evidence type="ECO:0000313" key="5">
    <source>
        <dbReference type="Proteomes" id="UP000254100"/>
    </source>
</evidence>
<feature type="transmembrane region" description="Helical" evidence="1">
    <location>
        <begin position="7"/>
        <end position="27"/>
    </location>
</feature>
<keyword evidence="2" id="KW-0378">Hydrolase</keyword>
<keyword evidence="1" id="KW-0812">Transmembrane</keyword>
<reference evidence="2 4" key="1">
    <citation type="submission" date="2015-01" db="EMBL/GenBank/DDBJ databases">
        <authorList>
            <person name="Guo J."/>
        </authorList>
    </citation>
    <scope>NUCLEOTIDE SEQUENCE [LARGE SCALE GENOMIC DNA]</scope>
    <source>
        <strain evidence="2 4">DSM 22147</strain>
    </source>
</reference>
<sequence>MRYNLSRILGIIVGIPVATLSFLASVFGLDIQFIFDLLIGSAGFVLGYVPTQRLSSKSYLNELGLTRKDYRYIRHQMNAAQGKVKRIFKTFINVRSIQDFKLVNDIYRLSRTINQIVRQQPNQFYYIESFYYSHIDNALNLVESYTHLAKMPMKSSADQQALHQTRITLEEIKRTLIADLKRVNEQHYNQLDTEMRLTKLYKKDKAKEYDNERK</sequence>
<dbReference type="GO" id="GO:0016787">
    <property type="term" value="F:hydrolase activity"/>
    <property type="evidence" value="ECO:0007669"/>
    <property type="project" value="UniProtKB-KW"/>
</dbReference>
<dbReference type="Proteomes" id="UP000032366">
    <property type="component" value="Unassembled WGS sequence"/>
</dbReference>
<dbReference type="EMBL" id="UHDT01000001">
    <property type="protein sequence ID" value="SUM57673.1"/>
    <property type="molecule type" value="Genomic_DNA"/>
</dbReference>
<dbReference type="STRING" id="569857.TP70_11495"/>
<protein>
    <submittedName>
        <fullName evidence="2">5-bromo-4-chloroindolyl phosphate hydrolase</fullName>
    </submittedName>
    <submittedName>
        <fullName evidence="3">5-bromo-4-chloroindolyl phosphate hydrolysis protein XpaC</fullName>
    </submittedName>
</protein>
<accession>A0A0D6XMA6</accession>
<keyword evidence="1" id="KW-1133">Transmembrane helix</keyword>
<name>A0A0D6XMA6_9STAP</name>
<dbReference type="Proteomes" id="UP000254100">
    <property type="component" value="Unassembled WGS sequence"/>
</dbReference>
<proteinExistence type="predicted"/>
<dbReference type="EMBL" id="JXWY01000175">
    <property type="protein sequence ID" value="KIX89777.1"/>
    <property type="molecule type" value="Genomic_DNA"/>
</dbReference>
<evidence type="ECO:0000256" key="1">
    <source>
        <dbReference type="SAM" id="Phobius"/>
    </source>
</evidence>
<gene>
    <name evidence="3" type="ORF">NCTC13832_01359</name>
    <name evidence="2" type="ORF">TP70_11495</name>
</gene>
<evidence type="ECO:0000313" key="4">
    <source>
        <dbReference type="Proteomes" id="UP000032366"/>
    </source>
</evidence>
<dbReference type="AlphaFoldDB" id="A0A0D6XMA6"/>
<dbReference type="Pfam" id="PF10112">
    <property type="entry name" value="Halogen_Hydrol"/>
    <property type="match status" value="1"/>
</dbReference>
<keyword evidence="1" id="KW-0472">Membrane</keyword>
<organism evidence="3 5">
    <name type="scientific">Staphylococcus microti</name>
    <dbReference type="NCBI Taxonomy" id="569857"/>
    <lineage>
        <taxon>Bacteria</taxon>
        <taxon>Bacillati</taxon>
        <taxon>Bacillota</taxon>
        <taxon>Bacilli</taxon>
        <taxon>Bacillales</taxon>
        <taxon>Staphylococcaceae</taxon>
        <taxon>Staphylococcus</taxon>
    </lineage>
</organism>
<dbReference type="OrthoDB" id="2081028at2"/>
<dbReference type="RefSeq" id="WP_044361755.1">
    <property type="nucleotide sequence ID" value="NZ_JXWY01000175.1"/>
</dbReference>
<keyword evidence="4" id="KW-1185">Reference proteome</keyword>